<name>A0A6C0GGM3_9BACT</name>
<reference evidence="2 3" key="1">
    <citation type="submission" date="2020-01" db="EMBL/GenBank/DDBJ databases">
        <authorList>
            <person name="Kim M.K."/>
        </authorList>
    </citation>
    <scope>NUCLEOTIDE SEQUENCE [LARGE SCALE GENOMIC DNA]</scope>
    <source>
        <strain evidence="2 3">172606-1</strain>
    </source>
</reference>
<evidence type="ECO:0000313" key="2">
    <source>
        <dbReference type="EMBL" id="QHT66882.1"/>
    </source>
</evidence>
<feature type="chain" id="PRO_5025608257" evidence="1">
    <location>
        <begin position="22"/>
        <end position="279"/>
    </location>
</feature>
<sequence>MEKGCFTAIILGLVFSSTIQAQDKAQADSTHVRHKNLIPTLTIDRPDQTDSPYVIPVGFFQIETGIQHHWDRYQEDSLQYSYRSITYPNLLLRYGLMKGVEIRLEENYGVERVKPQDRTQDKTTGLYPALLAAKIKLFDQKGLRPNIAVLVKVFTPFHTRKELDLTHKFTPGLVGAFSHSISDRFVLDGSIGAYIDQTTGDIVSHYSLSQAVGFTEKLSMFAEVFCINIPGEPSQYAADTGLLYMLRPNLQLDVYVSKSISYHAIDIYAGAGIGIRFPR</sequence>
<keyword evidence="3" id="KW-1185">Reference proteome</keyword>
<proteinExistence type="predicted"/>
<dbReference type="AlphaFoldDB" id="A0A6C0GGM3"/>
<dbReference type="Pfam" id="PF13557">
    <property type="entry name" value="Phenol_MetA_deg"/>
    <property type="match status" value="1"/>
</dbReference>
<dbReference type="RefSeq" id="WP_162442934.1">
    <property type="nucleotide sequence ID" value="NZ_CP048222.1"/>
</dbReference>
<accession>A0A6C0GGM3</accession>
<keyword evidence="1" id="KW-0732">Signal</keyword>
<organism evidence="2 3">
    <name type="scientific">Rhodocytophaga rosea</name>
    <dbReference type="NCBI Taxonomy" id="2704465"/>
    <lineage>
        <taxon>Bacteria</taxon>
        <taxon>Pseudomonadati</taxon>
        <taxon>Bacteroidota</taxon>
        <taxon>Cytophagia</taxon>
        <taxon>Cytophagales</taxon>
        <taxon>Rhodocytophagaceae</taxon>
        <taxon>Rhodocytophaga</taxon>
    </lineage>
</organism>
<dbReference type="Proteomes" id="UP000480178">
    <property type="component" value="Chromosome"/>
</dbReference>
<dbReference type="KEGG" id="rhoz:GXP67_09535"/>
<feature type="signal peptide" evidence="1">
    <location>
        <begin position="1"/>
        <end position="21"/>
    </location>
</feature>
<evidence type="ECO:0000313" key="3">
    <source>
        <dbReference type="Proteomes" id="UP000480178"/>
    </source>
</evidence>
<protein>
    <submittedName>
        <fullName evidence="2">Transporter</fullName>
    </submittedName>
</protein>
<evidence type="ECO:0000256" key="1">
    <source>
        <dbReference type="SAM" id="SignalP"/>
    </source>
</evidence>
<dbReference type="EMBL" id="CP048222">
    <property type="protein sequence ID" value="QHT66882.1"/>
    <property type="molecule type" value="Genomic_DNA"/>
</dbReference>
<dbReference type="InterPro" id="IPR025737">
    <property type="entry name" value="FApF"/>
</dbReference>
<gene>
    <name evidence="2" type="ORF">GXP67_09535</name>
</gene>